<proteinExistence type="predicted"/>
<feature type="region of interest" description="Disordered" evidence="6">
    <location>
        <begin position="1"/>
        <end position="84"/>
    </location>
</feature>
<evidence type="ECO:0000313" key="8">
    <source>
        <dbReference type="EMBL" id="KIW96910.1"/>
    </source>
</evidence>
<evidence type="ECO:0000256" key="3">
    <source>
        <dbReference type="ARBA" id="ARBA00022692"/>
    </source>
</evidence>
<evidence type="ECO:0000256" key="4">
    <source>
        <dbReference type="ARBA" id="ARBA00022989"/>
    </source>
</evidence>
<feature type="compositionally biased region" description="Basic and acidic residues" evidence="6">
    <location>
        <begin position="1"/>
        <end position="16"/>
    </location>
</feature>
<organism evidence="8 9">
    <name type="scientific">Cladophialophora bantiana (strain ATCC 10958 / CBS 173.52 / CDC B-1940 / NIH 8579)</name>
    <name type="common">Xylohypha bantiana</name>
    <dbReference type="NCBI Taxonomy" id="1442370"/>
    <lineage>
        <taxon>Eukaryota</taxon>
        <taxon>Fungi</taxon>
        <taxon>Dikarya</taxon>
        <taxon>Ascomycota</taxon>
        <taxon>Pezizomycotina</taxon>
        <taxon>Eurotiomycetes</taxon>
        <taxon>Chaetothyriomycetidae</taxon>
        <taxon>Chaetothyriales</taxon>
        <taxon>Herpotrichiellaceae</taxon>
        <taxon>Cladophialophora</taxon>
    </lineage>
</organism>
<gene>
    <name evidence="8" type="ORF">Z519_02301</name>
</gene>
<evidence type="ECO:0008006" key="10">
    <source>
        <dbReference type="Google" id="ProtNLM"/>
    </source>
</evidence>
<dbReference type="AlphaFoldDB" id="A0A0D2I156"/>
<feature type="transmembrane region" description="Helical" evidence="7">
    <location>
        <begin position="142"/>
        <end position="163"/>
    </location>
</feature>
<dbReference type="VEuPathDB" id="FungiDB:Z519_02301"/>
<dbReference type="InterPro" id="IPR036259">
    <property type="entry name" value="MFS_trans_sf"/>
</dbReference>
<keyword evidence="5 7" id="KW-0472">Membrane</keyword>
<keyword evidence="3 7" id="KW-0812">Transmembrane</keyword>
<dbReference type="SUPFAM" id="SSF103473">
    <property type="entry name" value="MFS general substrate transporter"/>
    <property type="match status" value="1"/>
</dbReference>
<feature type="transmembrane region" description="Helical" evidence="7">
    <location>
        <begin position="276"/>
        <end position="296"/>
    </location>
</feature>
<keyword evidence="4 7" id="KW-1133">Transmembrane helix</keyword>
<evidence type="ECO:0000313" key="9">
    <source>
        <dbReference type="Proteomes" id="UP000053789"/>
    </source>
</evidence>
<dbReference type="HOGENOM" id="CLU_930671_0_0_1"/>
<protein>
    <recommendedName>
        <fullName evidence="10">Major facilitator superfamily (MFS) profile domain-containing protein</fullName>
    </recommendedName>
</protein>
<keyword evidence="9" id="KW-1185">Reference proteome</keyword>
<keyword evidence="2" id="KW-0813">Transport</keyword>
<dbReference type="GeneID" id="27695229"/>
<dbReference type="GO" id="GO:0005886">
    <property type="term" value="C:plasma membrane"/>
    <property type="evidence" value="ECO:0007669"/>
    <property type="project" value="TreeGrafter"/>
</dbReference>
<reference evidence="8" key="1">
    <citation type="submission" date="2015-01" db="EMBL/GenBank/DDBJ databases">
        <title>The Genome Sequence of Cladophialophora bantiana CBS 173.52.</title>
        <authorList>
            <consortium name="The Broad Institute Genomics Platform"/>
            <person name="Cuomo C."/>
            <person name="de Hoog S."/>
            <person name="Gorbushina A."/>
            <person name="Stielow B."/>
            <person name="Teixiera M."/>
            <person name="Abouelleil A."/>
            <person name="Chapman S.B."/>
            <person name="Priest M."/>
            <person name="Young S.K."/>
            <person name="Wortman J."/>
            <person name="Nusbaum C."/>
            <person name="Birren B."/>
        </authorList>
    </citation>
    <scope>NUCLEOTIDE SEQUENCE [LARGE SCALE GENOMIC DNA]</scope>
    <source>
        <strain evidence="8">CBS 173.52</strain>
    </source>
</reference>
<evidence type="ECO:0000256" key="1">
    <source>
        <dbReference type="ARBA" id="ARBA00004141"/>
    </source>
</evidence>
<accession>A0A0D2I156</accession>
<dbReference type="Gene3D" id="1.20.1250.20">
    <property type="entry name" value="MFS general substrate transporter like domains"/>
    <property type="match status" value="1"/>
</dbReference>
<evidence type="ECO:0000256" key="5">
    <source>
        <dbReference type="ARBA" id="ARBA00023136"/>
    </source>
</evidence>
<sequence length="299" mass="32904">MTSHEASDSNAHKNEITLDATTQEDEDNGTVHARADVEILDKQSKARSGITTTIERTPTNDRPYSSFTTRQKATPQDGTEKEKANIRKRKWDVLASPTIVSDPETAILLLYMGIIYTGFYAISASLTVQFHNIYGLSSTLQGFLFIPQVVGTILATITNTRILDGNFRRHALKAGLEVDRKRQGDLTKMPIERARLEIGMPFFAFGGHFHHRLWMAFGTARYTTMVGFNTLSVLVINLHRKRAATASAASNLVRCLLGAGASAATNPMIEAMRNGWTLTLVGLVELATLPLLVVMIKVG</sequence>
<feature type="compositionally biased region" description="Polar residues" evidence="6">
    <location>
        <begin position="49"/>
        <end position="77"/>
    </location>
</feature>
<feature type="compositionally biased region" description="Basic and acidic residues" evidence="6">
    <location>
        <begin position="33"/>
        <end position="44"/>
    </location>
</feature>
<dbReference type="Proteomes" id="UP000053789">
    <property type="component" value="Unassembled WGS sequence"/>
</dbReference>
<feature type="transmembrane region" description="Helical" evidence="7">
    <location>
        <begin position="108"/>
        <end position="130"/>
    </location>
</feature>
<dbReference type="PANTHER" id="PTHR23502">
    <property type="entry name" value="MAJOR FACILITATOR SUPERFAMILY"/>
    <property type="match status" value="1"/>
</dbReference>
<dbReference type="GO" id="GO:0022857">
    <property type="term" value="F:transmembrane transporter activity"/>
    <property type="evidence" value="ECO:0007669"/>
    <property type="project" value="TreeGrafter"/>
</dbReference>
<comment type="subcellular location">
    <subcellularLocation>
        <location evidence="1">Membrane</location>
        <topology evidence="1">Multi-pass membrane protein</topology>
    </subcellularLocation>
</comment>
<evidence type="ECO:0000256" key="7">
    <source>
        <dbReference type="SAM" id="Phobius"/>
    </source>
</evidence>
<dbReference type="OrthoDB" id="440553at2759"/>
<dbReference type="PANTHER" id="PTHR23502:SF51">
    <property type="entry name" value="QUINIDINE RESISTANCE PROTEIN 1-RELATED"/>
    <property type="match status" value="1"/>
</dbReference>
<dbReference type="EMBL" id="KN846982">
    <property type="protein sequence ID" value="KIW96910.1"/>
    <property type="molecule type" value="Genomic_DNA"/>
</dbReference>
<name>A0A0D2I156_CLAB1</name>
<evidence type="ECO:0000256" key="6">
    <source>
        <dbReference type="SAM" id="MobiDB-lite"/>
    </source>
</evidence>
<evidence type="ECO:0000256" key="2">
    <source>
        <dbReference type="ARBA" id="ARBA00022448"/>
    </source>
</evidence>
<dbReference type="RefSeq" id="XP_016623579.1">
    <property type="nucleotide sequence ID" value="XM_016760058.1"/>
</dbReference>